<accession>A0ABR5FKR1</accession>
<evidence type="ECO:0000259" key="2">
    <source>
        <dbReference type="PROSITE" id="PS50943"/>
    </source>
</evidence>
<dbReference type="InterPro" id="IPR001387">
    <property type="entry name" value="Cro/C1-type_HTH"/>
</dbReference>
<dbReference type="InterPro" id="IPR010982">
    <property type="entry name" value="Lambda_DNA-bd_dom_sf"/>
</dbReference>
<dbReference type="EMBL" id="LDPO01000001">
    <property type="protein sequence ID" value="KLO31614.1"/>
    <property type="molecule type" value="Genomic_DNA"/>
</dbReference>
<dbReference type="Pfam" id="PF01381">
    <property type="entry name" value="HTH_3"/>
    <property type="match status" value="1"/>
</dbReference>
<gene>
    <name evidence="3" type="ORF">ABW16_01955</name>
</gene>
<protein>
    <recommendedName>
        <fullName evidence="2">HTH cro/C1-type domain-containing protein</fullName>
    </recommendedName>
</protein>
<dbReference type="SUPFAM" id="SSF47413">
    <property type="entry name" value="lambda repressor-like DNA-binding domains"/>
    <property type="match status" value="1"/>
</dbReference>
<proteinExistence type="predicted"/>
<name>A0ABR5FKR1_9MYCO</name>
<feature type="domain" description="HTH cro/C1-type" evidence="2">
    <location>
        <begin position="24"/>
        <end position="67"/>
    </location>
</feature>
<keyword evidence="4" id="KW-1185">Reference proteome</keyword>
<evidence type="ECO:0000313" key="3">
    <source>
        <dbReference type="EMBL" id="KLO31614.1"/>
    </source>
</evidence>
<dbReference type="CDD" id="cd00093">
    <property type="entry name" value="HTH_XRE"/>
    <property type="match status" value="1"/>
</dbReference>
<dbReference type="RefSeq" id="WP_047317400.1">
    <property type="nucleotide sequence ID" value="NZ_LDPO01000001.1"/>
</dbReference>
<evidence type="ECO:0000256" key="1">
    <source>
        <dbReference type="SAM" id="MobiDB-lite"/>
    </source>
</evidence>
<dbReference type="SMART" id="SM00530">
    <property type="entry name" value="HTH_XRE"/>
    <property type="match status" value="1"/>
</dbReference>
<dbReference type="Gene3D" id="1.10.260.40">
    <property type="entry name" value="lambda repressor-like DNA-binding domains"/>
    <property type="match status" value="1"/>
</dbReference>
<comment type="caution">
    <text evidence="3">The sequence shown here is derived from an EMBL/GenBank/DDBJ whole genome shotgun (WGS) entry which is preliminary data.</text>
</comment>
<dbReference type="PROSITE" id="PS50943">
    <property type="entry name" value="HTH_CROC1"/>
    <property type="match status" value="1"/>
</dbReference>
<feature type="region of interest" description="Disordered" evidence="1">
    <location>
        <begin position="77"/>
        <end position="116"/>
    </location>
</feature>
<feature type="compositionally biased region" description="Basic and acidic residues" evidence="1">
    <location>
        <begin position="97"/>
        <end position="116"/>
    </location>
</feature>
<dbReference type="Proteomes" id="UP000036464">
    <property type="component" value="Unassembled WGS sequence"/>
</dbReference>
<evidence type="ECO:0000313" key="4">
    <source>
        <dbReference type="Proteomes" id="UP000036464"/>
    </source>
</evidence>
<reference evidence="3 4" key="1">
    <citation type="submission" date="2015-05" db="EMBL/GenBank/DDBJ databases">
        <title>Genome sequence of Mycobacterium heraklionense Davo strain.</title>
        <authorList>
            <person name="Greninger A.L."/>
            <person name="Cunningham G."/>
            <person name="Miller S."/>
        </authorList>
    </citation>
    <scope>NUCLEOTIDE SEQUENCE [LARGE SCALE GENOMIC DNA]</scope>
    <source>
        <strain evidence="3 4">Davo</strain>
    </source>
</reference>
<organism evidence="3 4">
    <name type="scientific">Mycolicibacter heraklionensis</name>
    <dbReference type="NCBI Taxonomy" id="512402"/>
    <lineage>
        <taxon>Bacteria</taxon>
        <taxon>Bacillati</taxon>
        <taxon>Actinomycetota</taxon>
        <taxon>Actinomycetes</taxon>
        <taxon>Mycobacteriales</taxon>
        <taxon>Mycobacteriaceae</taxon>
        <taxon>Mycolicibacter</taxon>
    </lineage>
</organism>
<sequence>MAEPQKTRWWKRISALAELHGDHTQQEIAESLGVSPGAVTGWRYGRPPRAETVVRAAEVYGVDPGELLILTFIDPKKGKPRRSADDSEVTVTRRLGAHRERLREVNNADNRDKQSG</sequence>